<feature type="region of interest" description="Disordered" evidence="1">
    <location>
        <begin position="1"/>
        <end position="49"/>
    </location>
</feature>
<name>A0AAD7J716_9AGAR</name>
<dbReference type="AlphaFoldDB" id="A0AAD7J716"/>
<feature type="compositionally biased region" description="Polar residues" evidence="1">
    <location>
        <begin position="1"/>
        <end position="13"/>
    </location>
</feature>
<organism evidence="2 3">
    <name type="scientific">Mycena metata</name>
    <dbReference type="NCBI Taxonomy" id="1033252"/>
    <lineage>
        <taxon>Eukaryota</taxon>
        <taxon>Fungi</taxon>
        <taxon>Dikarya</taxon>
        <taxon>Basidiomycota</taxon>
        <taxon>Agaricomycotina</taxon>
        <taxon>Agaricomycetes</taxon>
        <taxon>Agaricomycetidae</taxon>
        <taxon>Agaricales</taxon>
        <taxon>Marasmiineae</taxon>
        <taxon>Mycenaceae</taxon>
        <taxon>Mycena</taxon>
    </lineage>
</organism>
<feature type="compositionally biased region" description="Polar residues" evidence="1">
    <location>
        <begin position="32"/>
        <end position="46"/>
    </location>
</feature>
<keyword evidence="3" id="KW-1185">Reference proteome</keyword>
<protein>
    <submittedName>
        <fullName evidence="2">Uncharacterized protein</fullName>
    </submittedName>
</protein>
<comment type="caution">
    <text evidence="2">The sequence shown here is derived from an EMBL/GenBank/DDBJ whole genome shotgun (WGS) entry which is preliminary data.</text>
</comment>
<gene>
    <name evidence="2" type="ORF">B0H16DRAFT_650880</name>
</gene>
<evidence type="ECO:0000256" key="1">
    <source>
        <dbReference type="SAM" id="MobiDB-lite"/>
    </source>
</evidence>
<reference evidence="2" key="1">
    <citation type="submission" date="2023-03" db="EMBL/GenBank/DDBJ databases">
        <title>Massive genome expansion in bonnet fungi (Mycena s.s.) driven by repeated elements and novel gene families across ecological guilds.</title>
        <authorList>
            <consortium name="Lawrence Berkeley National Laboratory"/>
            <person name="Harder C.B."/>
            <person name="Miyauchi S."/>
            <person name="Viragh M."/>
            <person name="Kuo A."/>
            <person name="Thoen E."/>
            <person name="Andreopoulos B."/>
            <person name="Lu D."/>
            <person name="Skrede I."/>
            <person name="Drula E."/>
            <person name="Henrissat B."/>
            <person name="Morin E."/>
            <person name="Kohler A."/>
            <person name="Barry K."/>
            <person name="LaButti K."/>
            <person name="Morin E."/>
            <person name="Salamov A."/>
            <person name="Lipzen A."/>
            <person name="Mereny Z."/>
            <person name="Hegedus B."/>
            <person name="Baldrian P."/>
            <person name="Stursova M."/>
            <person name="Weitz H."/>
            <person name="Taylor A."/>
            <person name="Grigoriev I.V."/>
            <person name="Nagy L.G."/>
            <person name="Martin F."/>
            <person name="Kauserud H."/>
        </authorList>
    </citation>
    <scope>NUCLEOTIDE SEQUENCE</scope>
    <source>
        <strain evidence="2">CBHHK182m</strain>
    </source>
</reference>
<dbReference type="Proteomes" id="UP001215598">
    <property type="component" value="Unassembled WGS sequence"/>
</dbReference>
<accession>A0AAD7J716</accession>
<sequence length="76" mass="7853">MSPALTPNSSSELPTFPPPAHTHTSPKALITEQPTPAPTMSTSREASVQEGKAARLRGGCIPCPDGGCCFIIPCCC</sequence>
<evidence type="ECO:0000313" key="2">
    <source>
        <dbReference type="EMBL" id="KAJ7758357.1"/>
    </source>
</evidence>
<evidence type="ECO:0000313" key="3">
    <source>
        <dbReference type="Proteomes" id="UP001215598"/>
    </source>
</evidence>
<proteinExistence type="predicted"/>
<dbReference type="EMBL" id="JARKIB010000042">
    <property type="protein sequence ID" value="KAJ7758357.1"/>
    <property type="molecule type" value="Genomic_DNA"/>
</dbReference>